<dbReference type="SUPFAM" id="SSF47616">
    <property type="entry name" value="GST C-terminal domain-like"/>
    <property type="match status" value="1"/>
</dbReference>
<dbReference type="Pfam" id="PF22041">
    <property type="entry name" value="GST_C_7"/>
    <property type="match status" value="1"/>
</dbReference>
<evidence type="ECO:0000259" key="2">
    <source>
        <dbReference type="PROSITE" id="PS50404"/>
    </source>
</evidence>
<accession>A0ABR4FY22</accession>
<dbReference type="InterPro" id="IPR054416">
    <property type="entry name" value="GST_UstS-like_C"/>
</dbReference>
<dbReference type="InterPro" id="IPR036249">
    <property type="entry name" value="Thioredoxin-like_sf"/>
</dbReference>
<protein>
    <submittedName>
        <fullName evidence="3">Glutathione S-transferase</fullName>
    </submittedName>
</protein>
<dbReference type="Proteomes" id="UP001610563">
    <property type="component" value="Unassembled WGS sequence"/>
</dbReference>
<feature type="domain" description="GST N-terminal" evidence="2">
    <location>
        <begin position="17"/>
        <end position="113"/>
    </location>
</feature>
<organism evidence="3 4">
    <name type="scientific">Aspergillus keveii</name>
    <dbReference type="NCBI Taxonomy" id="714993"/>
    <lineage>
        <taxon>Eukaryota</taxon>
        <taxon>Fungi</taxon>
        <taxon>Dikarya</taxon>
        <taxon>Ascomycota</taxon>
        <taxon>Pezizomycotina</taxon>
        <taxon>Eurotiomycetes</taxon>
        <taxon>Eurotiomycetidae</taxon>
        <taxon>Eurotiales</taxon>
        <taxon>Aspergillaceae</taxon>
        <taxon>Aspergillus</taxon>
        <taxon>Aspergillus subgen. Nidulantes</taxon>
    </lineage>
</organism>
<dbReference type="PROSITE" id="PS50404">
    <property type="entry name" value="GST_NTER"/>
    <property type="match status" value="1"/>
</dbReference>
<proteinExistence type="predicted"/>
<comment type="caution">
    <text evidence="3">The sequence shown here is derived from an EMBL/GenBank/DDBJ whole genome shotgun (WGS) entry which is preliminary data.</text>
</comment>
<evidence type="ECO:0000256" key="1">
    <source>
        <dbReference type="SAM" id="MobiDB-lite"/>
    </source>
</evidence>
<dbReference type="Gene3D" id="3.40.30.10">
    <property type="entry name" value="Glutaredoxin"/>
    <property type="match status" value="1"/>
</dbReference>
<keyword evidence="4" id="KW-1185">Reference proteome</keyword>
<gene>
    <name evidence="3" type="ORF">BJX66DRAFT_352918</name>
</gene>
<evidence type="ECO:0000313" key="4">
    <source>
        <dbReference type="Proteomes" id="UP001610563"/>
    </source>
</evidence>
<dbReference type="InterPro" id="IPR004045">
    <property type="entry name" value="Glutathione_S-Trfase_N"/>
</dbReference>
<dbReference type="EMBL" id="JBFTWV010000084">
    <property type="protein sequence ID" value="KAL2788145.1"/>
    <property type="molecule type" value="Genomic_DNA"/>
</dbReference>
<feature type="region of interest" description="Disordered" evidence="1">
    <location>
        <begin position="202"/>
        <end position="223"/>
    </location>
</feature>
<evidence type="ECO:0000313" key="3">
    <source>
        <dbReference type="EMBL" id="KAL2788145.1"/>
    </source>
</evidence>
<dbReference type="SUPFAM" id="SSF52833">
    <property type="entry name" value="Thioredoxin-like"/>
    <property type="match status" value="1"/>
</dbReference>
<dbReference type="Pfam" id="PF13409">
    <property type="entry name" value="GST_N_2"/>
    <property type="match status" value="1"/>
</dbReference>
<name>A0ABR4FY22_9EURO</name>
<dbReference type="Gene3D" id="1.20.1050.10">
    <property type="match status" value="1"/>
</dbReference>
<reference evidence="3 4" key="1">
    <citation type="submission" date="2024-07" db="EMBL/GenBank/DDBJ databases">
        <title>Section-level genome sequencing and comparative genomics of Aspergillus sections Usti and Cavernicolus.</title>
        <authorList>
            <consortium name="Lawrence Berkeley National Laboratory"/>
            <person name="Nybo J.L."/>
            <person name="Vesth T.C."/>
            <person name="Theobald S."/>
            <person name="Frisvad J.C."/>
            <person name="Larsen T.O."/>
            <person name="Kjaerboelling I."/>
            <person name="Rothschild-Mancinelli K."/>
            <person name="Lyhne E.K."/>
            <person name="Kogle M.E."/>
            <person name="Barry K."/>
            <person name="Clum A."/>
            <person name="Na H."/>
            <person name="Ledsgaard L."/>
            <person name="Lin J."/>
            <person name="Lipzen A."/>
            <person name="Kuo A."/>
            <person name="Riley R."/>
            <person name="Mondo S."/>
            <person name="Labutti K."/>
            <person name="Haridas S."/>
            <person name="Pangalinan J."/>
            <person name="Salamov A.A."/>
            <person name="Simmons B.A."/>
            <person name="Magnuson J.K."/>
            <person name="Chen J."/>
            <person name="Drula E."/>
            <person name="Henrissat B."/>
            <person name="Wiebenga A."/>
            <person name="Lubbers R.J."/>
            <person name="Gomes A.C."/>
            <person name="Makela M.R."/>
            <person name="Stajich J."/>
            <person name="Grigoriev I.V."/>
            <person name="Mortensen U.H."/>
            <person name="De Vries R.P."/>
            <person name="Baker S.E."/>
            <person name="Andersen M.R."/>
        </authorList>
    </citation>
    <scope>NUCLEOTIDE SEQUENCE [LARGE SCALE GENOMIC DNA]</scope>
    <source>
        <strain evidence="3 4">CBS 209.92</strain>
    </source>
</reference>
<sequence>MGEATTPDQVNFFDINSTLPGASRSWSPNTLKTRLVLNFKNIPYTQSWISYPDIAPVLLSLDVPPNSPKVSPFTHTLPAIRHSSLVSSLNQHGVIMDSFAIAEHLDRITPSPTLFPSGAASYALAVAVDRLITHVIAPGLRVLVPPVAEFLDLKGREYFVRTRSVKFGTPLGEVRPADQESVRMMVDAVKKEFATVVQMLRGRREDESQSQSQSENRTGPFFEGPQPGYADFIVVAFLGWCERVDREVWEELLSVEEDGEVRALWDACLPWLDGQGEEMEWDLCPS</sequence>
<dbReference type="InterPro" id="IPR036282">
    <property type="entry name" value="Glutathione-S-Trfase_C_sf"/>
</dbReference>